<keyword evidence="2" id="KW-1185">Reference proteome</keyword>
<evidence type="ECO:0000313" key="1">
    <source>
        <dbReference type="EMBL" id="PAU68293.1"/>
    </source>
</evidence>
<dbReference type="AlphaFoldDB" id="A0A2A2EGV1"/>
<dbReference type="Proteomes" id="UP000218399">
    <property type="component" value="Unassembled WGS sequence"/>
</dbReference>
<sequence length="38" mass="4119">MHTTTKRAGGAVFIIHHARLRTHGGGSVTSYIAQPHHN</sequence>
<accession>A0A2A2EGV1</accession>
<reference evidence="1 2" key="1">
    <citation type="journal article" date="2017" name="ISME J.">
        <title>Unveiling bifidobacterial biogeography across the mammalian branch of the tree of life.</title>
        <authorList>
            <person name="Milani C."/>
            <person name="Mangifesta M."/>
            <person name="Mancabelli L."/>
            <person name="Lugli G.A."/>
            <person name="James K."/>
            <person name="Duranti S."/>
            <person name="Turroni F."/>
            <person name="Ferrario C."/>
            <person name="Ossiprandi M.C."/>
            <person name="van Sinderen D."/>
            <person name="Ventura M."/>
        </authorList>
    </citation>
    <scope>NUCLEOTIDE SEQUENCE [LARGE SCALE GENOMIC DNA]</scope>
    <source>
        <strain evidence="2">Ham19E</strain>
    </source>
</reference>
<evidence type="ECO:0000313" key="2">
    <source>
        <dbReference type="Proteomes" id="UP000218399"/>
    </source>
</evidence>
<comment type="caution">
    <text evidence="1">The sequence shown here is derived from an EMBL/GenBank/DDBJ whole genome shotgun (WGS) entry which is preliminary data.</text>
</comment>
<protein>
    <submittedName>
        <fullName evidence="1">Uncharacterized protein</fullName>
    </submittedName>
</protein>
<name>A0A2A2EGV1_9BIFI</name>
<proteinExistence type="predicted"/>
<organism evidence="1 2">
    <name type="scientific">Bifidobacterium criceti</name>
    <dbReference type="NCBI Taxonomy" id="1960969"/>
    <lineage>
        <taxon>Bacteria</taxon>
        <taxon>Bacillati</taxon>
        <taxon>Actinomycetota</taxon>
        <taxon>Actinomycetes</taxon>
        <taxon>Bifidobacteriales</taxon>
        <taxon>Bifidobacteriaceae</taxon>
        <taxon>Bifidobacterium</taxon>
    </lineage>
</organism>
<gene>
    <name evidence="1" type="ORF">B1526_0478</name>
</gene>
<dbReference type="EMBL" id="MVOH01000006">
    <property type="protein sequence ID" value="PAU68293.1"/>
    <property type="molecule type" value="Genomic_DNA"/>
</dbReference>